<accession>A0A1F4XLB3</accession>
<gene>
    <name evidence="8" type="primary">dnaX</name>
    <name evidence="10" type="ORF">A2V81_00305</name>
</gene>
<dbReference type="InterPro" id="IPR045085">
    <property type="entry name" value="HLD_clamp_pol_III_gamma_tau"/>
</dbReference>
<sequence>MSHTVFYRKYRPNAFEQIVGQEAIVATLLQALKESTVSHAYLFCGPRGTGKTTLARLIAKGVNCLQLGVNGEPCNNCSTCTDIKNNAFPDIIEIDAASNRSIDDIRELKDKVQFMPLQGKKKVYIIDEVHMLTKEAFNALLKTLEEPPAHVHFILATTERHKVPATIVSRTQNFSLRPLTESKIITLLTHVTQQEGIEAEENALQMVARVAEGGLRDALTLLEQCVIDKKLTTTLIEQQLGFVRQEILEKFFDLWEGGDVNEKLNYLKQLYEQGIHVDQFVKQAILFARDLLHDAVINHRANKTWYIGCLNALMACEKRLALTPLPILALELAYLDLTHSSDIERNKLPPPNITVKEVATTPKKIEVKPIVTGNNQNWQSMVRSITNPTLRLALLHTEISREGNLMSIHFNSTFELEKVNNNSGVQAIREALKNGFNENLDVSFKVKDDQSQSPEVLKKIQTIFGTQTNPI</sequence>
<evidence type="ECO:0000256" key="7">
    <source>
        <dbReference type="ARBA" id="ARBA00049244"/>
    </source>
</evidence>
<dbReference type="InterPro" id="IPR008921">
    <property type="entry name" value="DNA_pol3_clamp-load_cplx_C"/>
</dbReference>
<dbReference type="NCBIfam" id="NF004046">
    <property type="entry name" value="PRK05563.1"/>
    <property type="match status" value="1"/>
</dbReference>
<name>A0A1F4XLB3_9BACT</name>
<keyword evidence="8" id="KW-0235">DNA replication</keyword>
<dbReference type="Pfam" id="PF22608">
    <property type="entry name" value="DNAX_ATPase_lid"/>
    <property type="match status" value="1"/>
</dbReference>
<dbReference type="Proteomes" id="UP000177614">
    <property type="component" value="Unassembled WGS sequence"/>
</dbReference>
<dbReference type="SMART" id="SM00382">
    <property type="entry name" value="AAA"/>
    <property type="match status" value="1"/>
</dbReference>
<dbReference type="InterPro" id="IPR012763">
    <property type="entry name" value="DNA_pol_III_sug/sutau_N"/>
</dbReference>
<dbReference type="GO" id="GO:0005524">
    <property type="term" value="F:ATP binding"/>
    <property type="evidence" value="ECO:0007669"/>
    <property type="project" value="UniProtKB-KW"/>
</dbReference>
<evidence type="ECO:0000256" key="2">
    <source>
        <dbReference type="ARBA" id="ARBA00022723"/>
    </source>
</evidence>
<comment type="similarity">
    <text evidence="1 8">Belongs to the DnaX/STICHEL family.</text>
</comment>
<evidence type="ECO:0000313" key="11">
    <source>
        <dbReference type="Proteomes" id="UP000177614"/>
    </source>
</evidence>
<dbReference type="Gene3D" id="1.10.8.60">
    <property type="match status" value="1"/>
</dbReference>
<dbReference type="CDD" id="cd18137">
    <property type="entry name" value="HLD_clamp_pol_III_gamma_tau"/>
    <property type="match status" value="1"/>
</dbReference>
<comment type="catalytic activity">
    <reaction evidence="7 8">
        <text>DNA(n) + a 2'-deoxyribonucleoside 5'-triphosphate = DNA(n+1) + diphosphate</text>
        <dbReference type="Rhea" id="RHEA:22508"/>
        <dbReference type="Rhea" id="RHEA-COMP:17339"/>
        <dbReference type="Rhea" id="RHEA-COMP:17340"/>
        <dbReference type="ChEBI" id="CHEBI:33019"/>
        <dbReference type="ChEBI" id="CHEBI:61560"/>
        <dbReference type="ChEBI" id="CHEBI:173112"/>
        <dbReference type="EC" id="2.7.7.7"/>
    </reaction>
</comment>
<comment type="function">
    <text evidence="8">DNA polymerase III is a complex, multichain enzyme responsible for most of the replicative synthesis in bacteria. This DNA polymerase also exhibits 3' to 5' exonuclease activity.</text>
</comment>
<dbReference type="AlphaFoldDB" id="A0A1F4XLB3"/>
<keyword evidence="6 8" id="KW-0239">DNA-directed DNA polymerase</keyword>
<dbReference type="Gene3D" id="3.40.50.300">
    <property type="entry name" value="P-loop containing nucleotide triphosphate hydrolases"/>
    <property type="match status" value="1"/>
</dbReference>
<evidence type="ECO:0000256" key="3">
    <source>
        <dbReference type="ARBA" id="ARBA00022741"/>
    </source>
</evidence>
<dbReference type="GO" id="GO:0003677">
    <property type="term" value="F:DNA binding"/>
    <property type="evidence" value="ECO:0007669"/>
    <property type="project" value="InterPro"/>
</dbReference>
<evidence type="ECO:0000313" key="10">
    <source>
        <dbReference type="EMBL" id="OGC82485.1"/>
    </source>
</evidence>
<dbReference type="PANTHER" id="PTHR11669">
    <property type="entry name" value="REPLICATION FACTOR C / DNA POLYMERASE III GAMMA-TAU SUBUNIT"/>
    <property type="match status" value="1"/>
</dbReference>
<dbReference type="GO" id="GO:0046872">
    <property type="term" value="F:metal ion binding"/>
    <property type="evidence" value="ECO:0007669"/>
    <property type="project" value="UniProtKB-KW"/>
</dbReference>
<dbReference type="GO" id="GO:0006261">
    <property type="term" value="P:DNA-templated DNA replication"/>
    <property type="evidence" value="ECO:0007669"/>
    <property type="project" value="TreeGrafter"/>
</dbReference>
<feature type="domain" description="AAA+ ATPase" evidence="9">
    <location>
        <begin position="37"/>
        <end position="179"/>
    </location>
</feature>
<dbReference type="EC" id="2.7.7.7" evidence="8"/>
<evidence type="ECO:0000256" key="1">
    <source>
        <dbReference type="ARBA" id="ARBA00006360"/>
    </source>
</evidence>
<dbReference type="CDD" id="cd00009">
    <property type="entry name" value="AAA"/>
    <property type="match status" value="1"/>
</dbReference>
<dbReference type="FunFam" id="3.40.50.300:FF:000014">
    <property type="entry name" value="DNA polymerase III subunit gamma/tau"/>
    <property type="match status" value="1"/>
</dbReference>
<keyword evidence="5 8" id="KW-0067">ATP-binding</keyword>
<dbReference type="GO" id="GO:0009360">
    <property type="term" value="C:DNA polymerase III complex"/>
    <property type="evidence" value="ECO:0007669"/>
    <property type="project" value="InterPro"/>
</dbReference>
<dbReference type="InterPro" id="IPR003593">
    <property type="entry name" value="AAA+_ATPase"/>
</dbReference>
<comment type="subunit">
    <text evidence="8">DNA polymerase III contains a core (composed of alpha, epsilon and theta chains) that associates with a tau subunit. This core dimerizes to form the POLIII' complex. PolIII' associates with the gamma complex (composed of gamma, delta, delta', psi and chi chains) and with the beta chain to form the complete DNA polymerase III complex.</text>
</comment>
<evidence type="ECO:0000256" key="4">
    <source>
        <dbReference type="ARBA" id="ARBA00022833"/>
    </source>
</evidence>
<dbReference type="InterPro" id="IPR001270">
    <property type="entry name" value="ClpA/B"/>
</dbReference>
<protein>
    <recommendedName>
        <fullName evidence="8">DNA polymerase III subunit gamma/tau</fullName>
        <ecNumber evidence="8">2.7.7.7</ecNumber>
    </recommendedName>
</protein>
<dbReference type="PRINTS" id="PR00300">
    <property type="entry name" value="CLPPROTEASEA"/>
</dbReference>
<keyword evidence="3 8" id="KW-0547">Nucleotide-binding</keyword>
<proteinExistence type="inferred from homology"/>
<evidence type="ECO:0000259" key="9">
    <source>
        <dbReference type="SMART" id="SM00382"/>
    </source>
</evidence>
<keyword evidence="4" id="KW-0862">Zinc</keyword>
<dbReference type="EMBL" id="MEWR01000006">
    <property type="protein sequence ID" value="OGC82485.1"/>
    <property type="molecule type" value="Genomic_DNA"/>
</dbReference>
<organism evidence="10 11">
    <name type="scientific">Candidatus Abawacabacteria bacterium RBG_16_42_10</name>
    <dbReference type="NCBI Taxonomy" id="1817814"/>
    <lineage>
        <taxon>Bacteria</taxon>
        <taxon>Candidatus Abawacaibacteriota</taxon>
    </lineage>
</organism>
<dbReference type="InterPro" id="IPR050238">
    <property type="entry name" value="DNA_Rep/Repair_Clamp_Loader"/>
</dbReference>
<dbReference type="Pfam" id="PF13177">
    <property type="entry name" value="DNA_pol3_delta2"/>
    <property type="match status" value="1"/>
</dbReference>
<dbReference type="SUPFAM" id="SSF48019">
    <property type="entry name" value="post-AAA+ oligomerization domain-like"/>
    <property type="match status" value="1"/>
</dbReference>
<dbReference type="SUPFAM" id="SSF52540">
    <property type="entry name" value="P-loop containing nucleoside triphosphate hydrolases"/>
    <property type="match status" value="1"/>
</dbReference>
<keyword evidence="8" id="KW-0548">Nucleotidyltransferase</keyword>
<dbReference type="PANTHER" id="PTHR11669:SF0">
    <property type="entry name" value="PROTEIN STICHEL-LIKE 2"/>
    <property type="match status" value="1"/>
</dbReference>
<dbReference type="InterPro" id="IPR027417">
    <property type="entry name" value="P-loop_NTPase"/>
</dbReference>
<evidence type="ECO:0000256" key="5">
    <source>
        <dbReference type="ARBA" id="ARBA00022840"/>
    </source>
</evidence>
<evidence type="ECO:0000256" key="6">
    <source>
        <dbReference type="ARBA" id="ARBA00022932"/>
    </source>
</evidence>
<comment type="caution">
    <text evidence="10">The sequence shown here is derived from an EMBL/GenBank/DDBJ whole genome shotgun (WGS) entry which is preliminary data.</text>
</comment>
<dbReference type="STRING" id="1817814.A2V81_00305"/>
<dbReference type="NCBIfam" id="TIGR02397">
    <property type="entry name" value="dnaX_nterm"/>
    <property type="match status" value="1"/>
</dbReference>
<keyword evidence="8" id="KW-0808">Transferase</keyword>
<evidence type="ECO:0000256" key="8">
    <source>
        <dbReference type="RuleBase" id="RU364063"/>
    </source>
</evidence>
<dbReference type="GO" id="GO:0003887">
    <property type="term" value="F:DNA-directed DNA polymerase activity"/>
    <property type="evidence" value="ECO:0007669"/>
    <property type="project" value="UniProtKB-KW"/>
</dbReference>
<reference evidence="10 11" key="1">
    <citation type="journal article" date="2016" name="Nat. Commun.">
        <title>Thousands of microbial genomes shed light on interconnected biogeochemical processes in an aquifer system.</title>
        <authorList>
            <person name="Anantharaman K."/>
            <person name="Brown C.T."/>
            <person name="Hug L.A."/>
            <person name="Sharon I."/>
            <person name="Castelle C.J."/>
            <person name="Probst A.J."/>
            <person name="Thomas B.C."/>
            <person name="Singh A."/>
            <person name="Wilkins M.J."/>
            <person name="Karaoz U."/>
            <person name="Brodie E.L."/>
            <person name="Williams K.H."/>
            <person name="Hubbard S.S."/>
            <person name="Banfield J.F."/>
        </authorList>
    </citation>
    <scope>NUCLEOTIDE SEQUENCE [LARGE SCALE GENOMIC DNA]</scope>
</reference>
<keyword evidence="2" id="KW-0479">Metal-binding</keyword>